<dbReference type="GO" id="GO:0004144">
    <property type="term" value="F:diacylglycerol O-acyltransferase activity"/>
    <property type="evidence" value="ECO:0007669"/>
    <property type="project" value="InterPro"/>
</dbReference>
<name>A0A4P6F1X1_9MICO</name>
<dbReference type="AlphaFoldDB" id="A0A4P6F1X1"/>
<dbReference type="OrthoDB" id="9810950at2"/>
<sequence>MPRDHRPVSVELLGTLDEKFVANVLVFEHATPCAGLLLDGGPFRTPSGGLDRDLVLRSLARGLGSAPELLRRLRPAPLGLTTPAWVPDDDVDVAAHVRFHPDVVAADGPELPRLLAGRLNAPLDPRRPLWNTVVAEVDDGRVAVAWRIQHAVGDGLYGMRLLDAITDPDAPPVTRTHRPPRSGGELLLVAWSQWRRHQTGFTGAWHEYWRKPFRRRLRRWGGRLVRPLRNRAIEARGLAATLVPGRRYAFTVHDLRSVTRRAHALGGSVHDLTVALALVALDRVQRDPAGPRLGVPISHRSARGDRRNHVRMTVVGIPAGSTLEDAVPLVHAAVAAAAATAPAPTTTAPGAAAPRTHHGYASFVPWQPRPRRLGPALVEGAVLWPVLDPADDIAVFGSSYADTFTLAVVGSTSVDVDAVEKVIDQLVHDATPRDGES</sequence>
<dbReference type="SUPFAM" id="SSF52777">
    <property type="entry name" value="CoA-dependent acyltransferases"/>
    <property type="match status" value="1"/>
</dbReference>
<evidence type="ECO:0000259" key="1">
    <source>
        <dbReference type="Pfam" id="PF03007"/>
    </source>
</evidence>
<dbReference type="KEGG" id="xya:ET471_05190"/>
<keyword evidence="3" id="KW-1185">Reference proteome</keyword>
<dbReference type="Proteomes" id="UP000292118">
    <property type="component" value="Chromosome"/>
</dbReference>
<gene>
    <name evidence="2" type="ORF">ET471_05190</name>
</gene>
<dbReference type="RefSeq" id="WP_129186911.1">
    <property type="nucleotide sequence ID" value="NZ_CP035493.1"/>
</dbReference>
<dbReference type="EMBL" id="CP035493">
    <property type="protein sequence ID" value="QAY69512.1"/>
    <property type="molecule type" value="Genomic_DNA"/>
</dbReference>
<dbReference type="InterPro" id="IPR004255">
    <property type="entry name" value="O-acyltransferase_WSD1_N"/>
</dbReference>
<dbReference type="GO" id="GO:0045017">
    <property type="term" value="P:glycerolipid biosynthetic process"/>
    <property type="evidence" value="ECO:0007669"/>
    <property type="project" value="InterPro"/>
</dbReference>
<evidence type="ECO:0000313" key="2">
    <source>
        <dbReference type="EMBL" id="QAY69512.1"/>
    </source>
</evidence>
<feature type="domain" description="O-acyltransferase WSD1-like N-terminal" evidence="1">
    <location>
        <begin position="57"/>
        <end position="272"/>
    </location>
</feature>
<organism evidence="2 3">
    <name type="scientific">Xylanimonas protaetiae</name>
    <dbReference type="NCBI Taxonomy" id="2509457"/>
    <lineage>
        <taxon>Bacteria</taxon>
        <taxon>Bacillati</taxon>
        <taxon>Actinomycetota</taxon>
        <taxon>Actinomycetes</taxon>
        <taxon>Micrococcales</taxon>
        <taxon>Promicromonosporaceae</taxon>
        <taxon>Xylanimonas</taxon>
    </lineage>
</organism>
<proteinExistence type="predicted"/>
<protein>
    <recommendedName>
        <fullName evidence="1">O-acyltransferase WSD1-like N-terminal domain-containing protein</fullName>
    </recommendedName>
</protein>
<dbReference type="Pfam" id="PF03007">
    <property type="entry name" value="WS_DGAT_cat"/>
    <property type="match status" value="1"/>
</dbReference>
<accession>A0A4P6F1X1</accession>
<reference evidence="2 3" key="1">
    <citation type="submission" date="2019-01" db="EMBL/GenBank/DDBJ databases">
        <title>Genome sequencing of strain FW10M-9.</title>
        <authorList>
            <person name="Heo J."/>
            <person name="Kim S.-J."/>
            <person name="Kim J.-S."/>
            <person name="Hong S.-B."/>
            <person name="Kwon S.-W."/>
        </authorList>
    </citation>
    <scope>NUCLEOTIDE SEQUENCE [LARGE SCALE GENOMIC DNA]</scope>
    <source>
        <strain evidence="2 3">FW10M-9</strain>
    </source>
</reference>
<evidence type="ECO:0000313" key="3">
    <source>
        <dbReference type="Proteomes" id="UP000292118"/>
    </source>
</evidence>